<evidence type="ECO:0000313" key="1">
    <source>
        <dbReference type="EMBL" id="OAX76884.1"/>
    </source>
</evidence>
<gene>
    <name evidence="1" type="ORF">ACJ72_08823</name>
</gene>
<evidence type="ECO:0000313" key="2">
    <source>
        <dbReference type="Proteomes" id="UP000091918"/>
    </source>
</evidence>
<dbReference type="AlphaFoldDB" id="A0A1B7NJC8"/>
<dbReference type="Proteomes" id="UP000091918">
    <property type="component" value="Unassembled WGS sequence"/>
</dbReference>
<proteinExistence type="predicted"/>
<name>A0A1B7NJC8_9EURO</name>
<accession>A0A1B7NJC8</accession>
<sequence length="77" mass="9145">MKQQSPVQYGIPQPPKLHLPRPRLLLHVHLKKKKKKMMMMVMMTAELETTTIGRNDPGKRTLTLYCESRSLQFLWRQ</sequence>
<reference evidence="1 2" key="1">
    <citation type="submission" date="2015-07" db="EMBL/GenBank/DDBJ databases">
        <title>Emmonsia species relationships and genome sequence.</title>
        <authorList>
            <person name="Cuomo C.A."/>
            <person name="Schwartz I.S."/>
            <person name="Kenyon C."/>
            <person name="de Hoog G.S."/>
            <person name="Govender N.P."/>
            <person name="Botha A."/>
            <person name="Moreno L."/>
            <person name="de Vries M."/>
            <person name="Munoz J.F."/>
            <person name="Stielow J.B."/>
        </authorList>
    </citation>
    <scope>NUCLEOTIDE SEQUENCE [LARGE SCALE GENOMIC DNA]</scope>
    <source>
        <strain evidence="1 2">CBS 136260</strain>
    </source>
</reference>
<keyword evidence="2" id="KW-1185">Reference proteome</keyword>
<protein>
    <submittedName>
        <fullName evidence="1">Uncharacterized protein</fullName>
    </submittedName>
</protein>
<comment type="caution">
    <text evidence="1">The sequence shown here is derived from an EMBL/GenBank/DDBJ whole genome shotgun (WGS) entry which is preliminary data.</text>
</comment>
<organism evidence="1 2">
    <name type="scientific">Emergomyces africanus</name>
    <dbReference type="NCBI Taxonomy" id="1955775"/>
    <lineage>
        <taxon>Eukaryota</taxon>
        <taxon>Fungi</taxon>
        <taxon>Dikarya</taxon>
        <taxon>Ascomycota</taxon>
        <taxon>Pezizomycotina</taxon>
        <taxon>Eurotiomycetes</taxon>
        <taxon>Eurotiomycetidae</taxon>
        <taxon>Onygenales</taxon>
        <taxon>Ajellomycetaceae</taxon>
        <taxon>Emergomyces</taxon>
    </lineage>
</organism>
<dbReference type="EMBL" id="LGUA01004201">
    <property type="protein sequence ID" value="OAX76884.1"/>
    <property type="molecule type" value="Genomic_DNA"/>
</dbReference>